<dbReference type="Gene3D" id="3.40.630.30">
    <property type="match status" value="1"/>
</dbReference>
<organism evidence="1 2">
    <name type="scientific">Halomonas heilongjiangensis</name>
    <dbReference type="NCBI Taxonomy" id="1387883"/>
    <lineage>
        <taxon>Bacteria</taxon>
        <taxon>Pseudomonadati</taxon>
        <taxon>Pseudomonadota</taxon>
        <taxon>Gammaproteobacteria</taxon>
        <taxon>Oceanospirillales</taxon>
        <taxon>Halomonadaceae</taxon>
        <taxon>Halomonas</taxon>
    </lineage>
</organism>
<dbReference type="OrthoDB" id="582214at2"/>
<sequence>MTSASSSPGNERSITELFHCFRNEFSFKLPCNEQEKRRAYHLRHDVYCAELHYEPPTDAERQLEYDAFDDSAIHCVVEHNRTGLTVGCMRVVLIPVRGDFSNRKLPLLTYGGQSLTHPSLHPDGFPKESICEVSRLAVHPSFRKTRSNIAGVKEKDIHDLEVEHRSLPVGLSLFFAATAIVGMANRQHVFAMMEPRFARLLKISGLKFQKVGDLIDYHGPRAAFYIDQRQAEAEMHEELKPLYRHIKQQLAPQLAAAMPHRRLATSTS</sequence>
<keyword evidence="1" id="KW-0808">Transferase</keyword>
<dbReference type="EMBL" id="PNRE01000067">
    <property type="protein sequence ID" value="PMR68416.1"/>
    <property type="molecule type" value="Genomic_DNA"/>
</dbReference>
<dbReference type="RefSeq" id="WP_102628753.1">
    <property type="nucleotide sequence ID" value="NZ_PDOH01000055.1"/>
</dbReference>
<evidence type="ECO:0000313" key="2">
    <source>
        <dbReference type="Proteomes" id="UP000235346"/>
    </source>
</evidence>
<dbReference type="NCBIfam" id="TIGR03694">
    <property type="entry name" value="exosort_acyl"/>
    <property type="match status" value="1"/>
</dbReference>
<dbReference type="Pfam" id="PF13444">
    <property type="entry name" value="Acetyltransf_5"/>
    <property type="match status" value="1"/>
</dbReference>
<dbReference type="Proteomes" id="UP000235346">
    <property type="component" value="Unassembled WGS sequence"/>
</dbReference>
<dbReference type="AlphaFoldDB" id="A0A2N7TJP4"/>
<dbReference type="GO" id="GO:0016746">
    <property type="term" value="F:acyltransferase activity"/>
    <property type="evidence" value="ECO:0007669"/>
    <property type="project" value="UniProtKB-KW"/>
</dbReference>
<dbReference type="InterPro" id="IPR022484">
    <property type="entry name" value="PEP-CTERM/exosrtase_acylTfrase"/>
</dbReference>
<gene>
    <name evidence="1" type="ORF">C1H66_15335</name>
</gene>
<name>A0A2N7TJP4_9GAMM</name>
<comment type="caution">
    <text evidence="1">The sequence shown here is derived from an EMBL/GenBank/DDBJ whole genome shotgun (WGS) entry which is preliminary data.</text>
</comment>
<dbReference type="SUPFAM" id="SSF55729">
    <property type="entry name" value="Acyl-CoA N-acyltransferases (Nat)"/>
    <property type="match status" value="1"/>
</dbReference>
<dbReference type="InterPro" id="IPR016181">
    <property type="entry name" value="Acyl_CoA_acyltransferase"/>
</dbReference>
<proteinExistence type="predicted"/>
<keyword evidence="1" id="KW-0012">Acyltransferase</keyword>
<reference evidence="1 2" key="1">
    <citation type="submission" date="2018-01" db="EMBL/GenBank/DDBJ databases">
        <title>Halomonas endophytica sp. nov., isolated from storage liquid in the stems of Populus euphratica.</title>
        <authorList>
            <person name="Chen C."/>
        </authorList>
    </citation>
    <scope>NUCLEOTIDE SEQUENCE [LARGE SCALE GENOMIC DNA]</scope>
    <source>
        <strain evidence="1 2">DSM 26881</strain>
    </source>
</reference>
<evidence type="ECO:0000313" key="1">
    <source>
        <dbReference type="EMBL" id="PMR68416.1"/>
    </source>
</evidence>
<protein>
    <submittedName>
        <fullName evidence="1">PEP-CTERM/exosortase system-associated acyltransferase</fullName>
    </submittedName>
</protein>
<accession>A0A2N7TJP4</accession>
<keyword evidence="2" id="KW-1185">Reference proteome</keyword>